<evidence type="ECO:0000313" key="2">
    <source>
        <dbReference type="EMBL" id="KAF7364829.1"/>
    </source>
</evidence>
<reference evidence="2" key="1">
    <citation type="submission" date="2020-05" db="EMBL/GenBank/DDBJ databases">
        <title>Mycena genomes resolve the evolution of fungal bioluminescence.</title>
        <authorList>
            <person name="Tsai I.J."/>
        </authorList>
    </citation>
    <scope>NUCLEOTIDE SEQUENCE</scope>
    <source>
        <strain evidence="2">CCC161011</strain>
    </source>
</reference>
<feature type="region of interest" description="Disordered" evidence="1">
    <location>
        <begin position="349"/>
        <end position="374"/>
    </location>
</feature>
<sequence>MATTVPAIRVYFEGSAQQYNAKRWNIPNHVEPFEPLPADVTCLVVPRTRSLFMNAHYGERLEISLDETKTWGLDDENDTALIFARARTPTSTFCLRMVLNTEKFIRHQRSNRYQVLDRLVKDAQFHSSHLADLQGQMVPIHYGMWLMNTGDWAGRVLFSITQWCGVSWNVLELTQMNTKANKILIGRTFEALHDFGVIYDDLSHVESFRHAIIDINSPGLSHEDLLNGKASCYITGFSKAHTNHRCMRRVPILPLGSFLSDEEVGCVETADVLAPLDFMKKENTDVSASEALEWYAKYSELYPDADNMDVLIAQRARLYPTVPSVCEGHLTVTFNGNDEYSRAIIRRTAPVDSAEEQELTPDSDPDLSPEPEALSTVVDRLEQATLEGSATTS</sequence>
<dbReference type="EMBL" id="JACAZI010000003">
    <property type="protein sequence ID" value="KAF7364829.1"/>
    <property type="molecule type" value="Genomic_DNA"/>
</dbReference>
<comment type="caution">
    <text evidence="2">The sequence shown here is derived from an EMBL/GenBank/DDBJ whole genome shotgun (WGS) entry which is preliminary data.</text>
</comment>
<proteinExistence type="predicted"/>
<keyword evidence="3" id="KW-1185">Reference proteome</keyword>
<name>A0A8H6YTC8_9AGAR</name>
<accession>A0A8H6YTC8</accession>
<dbReference type="AlphaFoldDB" id="A0A8H6YTC8"/>
<feature type="compositionally biased region" description="Acidic residues" evidence="1">
    <location>
        <begin position="353"/>
        <end position="369"/>
    </location>
</feature>
<protein>
    <submittedName>
        <fullName evidence="2">Uncharacterized protein</fullName>
    </submittedName>
</protein>
<organism evidence="2 3">
    <name type="scientific">Mycena venus</name>
    <dbReference type="NCBI Taxonomy" id="2733690"/>
    <lineage>
        <taxon>Eukaryota</taxon>
        <taxon>Fungi</taxon>
        <taxon>Dikarya</taxon>
        <taxon>Basidiomycota</taxon>
        <taxon>Agaricomycotina</taxon>
        <taxon>Agaricomycetes</taxon>
        <taxon>Agaricomycetidae</taxon>
        <taxon>Agaricales</taxon>
        <taxon>Marasmiineae</taxon>
        <taxon>Mycenaceae</taxon>
        <taxon>Mycena</taxon>
    </lineage>
</organism>
<dbReference type="OrthoDB" id="2817141at2759"/>
<dbReference type="Proteomes" id="UP000620124">
    <property type="component" value="Unassembled WGS sequence"/>
</dbReference>
<evidence type="ECO:0000313" key="3">
    <source>
        <dbReference type="Proteomes" id="UP000620124"/>
    </source>
</evidence>
<gene>
    <name evidence="2" type="ORF">MVEN_00353000</name>
</gene>
<evidence type="ECO:0000256" key="1">
    <source>
        <dbReference type="SAM" id="MobiDB-lite"/>
    </source>
</evidence>